<dbReference type="AlphaFoldDB" id="A0A518EQU0"/>
<dbReference type="SUPFAM" id="SSF55387">
    <property type="entry name" value="Frataxin/Nqo15-like"/>
    <property type="match status" value="1"/>
</dbReference>
<sequence length="109" mass="12628">MEPTSFLQRVDAIIRRVEDWLEDFDPDEVDFETADGLIKIQFPGGPTYVLNRQTAADQIWYAAGDRAWHYNLDEASGEWRADKDEHELFAKISETVSKKLGRDVRIDPE</sequence>
<dbReference type="GO" id="GO:0008199">
    <property type="term" value="F:ferric iron binding"/>
    <property type="evidence" value="ECO:0007669"/>
    <property type="project" value="InterPro"/>
</dbReference>
<dbReference type="GO" id="GO:0005737">
    <property type="term" value="C:cytoplasm"/>
    <property type="evidence" value="ECO:0007669"/>
    <property type="project" value="UniProtKB-ARBA"/>
</dbReference>
<dbReference type="SMART" id="SM01219">
    <property type="entry name" value="Frataxin_Cyay"/>
    <property type="match status" value="1"/>
</dbReference>
<dbReference type="NCBIfam" id="TIGR03421">
    <property type="entry name" value="FeS_CyaY"/>
    <property type="match status" value="1"/>
</dbReference>
<dbReference type="RefSeq" id="WP_145196556.1">
    <property type="nucleotide sequence ID" value="NZ_CP036434.1"/>
</dbReference>
<keyword evidence="4" id="KW-1185">Reference proteome</keyword>
<organism evidence="3 4">
    <name type="scientific">Saltatorellus ferox</name>
    <dbReference type="NCBI Taxonomy" id="2528018"/>
    <lineage>
        <taxon>Bacteria</taxon>
        <taxon>Pseudomonadati</taxon>
        <taxon>Planctomycetota</taxon>
        <taxon>Planctomycetia</taxon>
        <taxon>Planctomycetia incertae sedis</taxon>
        <taxon>Saltatorellus</taxon>
    </lineage>
</organism>
<dbReference type="InterPro" id="IPR002908">
    <property type="entry name" value="Frataxin/CyaY"/>
</dbReference>
<dbReference type="GO" id="GO:0016226">
    <property type="term" value="P:iron-sulfur cluster assembly"/>
    <property type="evidence" value="ECO:0007669"/>
    <property type="project" value="InterPro"/>
</dbReference>
<dbReference type="PROSITE" id="PS01344">
    <property type="entry name" value="FRATAXIN_1"/>
    <property type="match status" value="1"/>
</dbReference>
<accession>A0A518EQU0</accession>
<dbReference type="Proteomes" id="UP000320390">
    <property type="component" value="Chromosome"/>
</dbReference>
<dbReference type="InterPro" id="IPR020895">
    <property type="entry name" value="Frataxin_CS"/>
</dbReference>
<evidence type="ECO:0000313" key="4">
    <source>
        <dbReference type="Proteomes" id="UP000320390"/>
    </source>
</evidence>
<name>A0A518EQU0_9BACT</name>
<reference evidence="3 4" key="1">
    <citation type="submission" date="2019-02" db="EMBL/GenBank/DDBJ databases">
        <title>Deep-cultivation of Planctomycetes and their phenomic and genomic characterization uncovers novel biology.</title>
        <authorList>
            <person name="Wiegand S."/>
            <person name="Jogler M."/>
            <person name="Boedeker C."/>
            <person name="Pinto D."/>
            <person name="Vollmers J."/>
            <person name="Rivas-Marin E."/>
            <person name="Kohn T."/>
            <person name="Peeters S.H."/>
            <person name="Heuer A."/>
            <person name="Rast P."/>
            <person name="Oberbeckmann S."/>
            <person name="Bunk B."/>
            <person name="Jeske O."/>
            <person name="Meyerdierks A."/>
            <person name="Storesund J.E."/>
            <person name="Kallscheuer N."/>
            <person name="Luecker S."/>
            <person name="Lage O.M."/>
            <person name="Pohl T."/>
            <person name="Merkel B.J."/>
            <person name="Hornburger P."/>
            <person name="Mueller R.-W."/>
            <person name="Bruemmer F."/>
            <person name="Labrenz M."/>
            <person name="Spormann A.M."/>
            <person name="Op den Camp H."/>
            <person name="Overmann J."/>
            <person name="Amann R."/>
            <person name="Jetten M.S.M."/>
            <person name="Mascher T."/>
            <person name="Medema M.H."/>
            <person name="Devos D.P."/>
            <person name="Kaster A.-K."/>
            <person name="Ovreas L."/>
            <person name="Rohde M."/>
            <person name="Galperin M.Y."/>
            <person name="Jogler C."/>
        </authorList>
    </citation>
    <scope>NUCLEOTIDE SEQUENCE [LARGE SCALE GENOMIC DNA]</scope>
    <source>
        <strain evidence="3 4">Poly30</strain>
    </source>
</reference>
<keyword evidence="2" id="KW-0408">Iron</keyword>
<dbReference type="PROSITE" id="PS50810">
    <property type="entry name" value="FRATAXIN_2"/>
    <property type="match status" value="1"/>
</dbReference>
<dbReference type="OrthoDB" id="285675at2"/>
<evidence type="ECO:0000313" key="3">
    <source>
        <dbReference type="EMBL" id="QDV06405.1"/>
    </source>
</evidence>
<dbReference type="PANTHER" id="PTHR16821:SF2">
    <property type="entry name" value="FRATAXIN, MITOCHONDRIAL"/>
    <property type="match status" value="1"/>
</dbReference>
<protein>
    <submittedName>
        <fullName evidence="3">Frataxin-like protein</fullName>
    </submittedName>
</protein>
<dbReference type="PANTHER" id="PTHR16821">
    <property type="entry name" value="FRATAXIN"/>
    <property type="match status" value="1"/>
</dbReference>
<dbReference type="Gene3D" id="3.30.920.10">
    <property type="entry name" value="Frataxin/CyaY"/>
    <property type="match status" value="1"/>
</dbReference>
<evidence type="ECO:0000256" key="1">
    <source>
        <dbReference type="ARBA" id="ARBA00008183"/>
    </source>
</evidence>
<comment type="similarity">
    <text evidence="1">Belongs to the frataxin family.</text>
</comment>
<dbReference type="Pfam" id="PF01491">
    <property type="entry name" value="Frataxin_Cyay"/>
    <property type="match status" value="1"/>
</dbReference>
<gene>
    <name evidence="3" type="ORF">Poly30_19140</name>
</gene>
<evidence type="ECO:0000256" key="2">
    <source>
        <dbReference type="ARBA" id="ARBA00023004"/>
    </source>
</evidence>
<dbReference type="EMBL" id="CP036434">
    <property type="protein sequence ID" value="QDV06405.1"/>
    <property type="molecule type" value="Genomic_DNA"/>
</dbReference>
<dbReference type="InterPro" id="IPR036524">
    <property type="entry name" value="Frataxin/CyaY_sf"/>
</dbReference>
<proteinExistence type="inferred from homology"/>